<organism evidence="1 2">
    <name type="scientific">Fusarium mundagurra</name>
    <dbReference type="NCBI Taxonomy" id="1567541"/>
    <lineage>
        <taxon>Eukaryota</taxon>
        <taxon>Fungi</taxon>
        <taxon>Dikarya</taxon>
        <taxon>Ascomycota</taxon>
        <taxon>Pezizomycotina</taxon>
        <taxon>Sordariomycetes</taxon>
        <taxon>Hypocreomycetidae</taxon>
        <taxon>Hypocreales</taxon>
        <taxon>Nectriaceae</taxon>
        <taxon>Fusarium</taxon>
        <taxon>Fusarium fujikuroi species complex</taxon>
    </lineage>
</organism>
<dbReference type="Proteomes" id="UP000544331">
    <property type="component" value="Unassembled WGS sequence"/>
</dbReference>
<reference evidence="1 2" key="1">
    <citation type="submission" date="2020-05" db="EMBL/GenBank/DDBJ databases">
        <title>Identification and distribution of gene clusters putatively required for synthesis of sphingolipid metabolism inhibitors in phylogenetically diverse species of the filamentous fungus Fusarium.</title>
        <authorList>
            <person name="Kim H.-S."/>
            <person name="Busman M."/>
            <person name="Brown D.W."/>
            <person name="Divon H."/>
            <person name="Uhlig S."/>
            <person name="Proctor R.H."/>
        </authorList>
    </citation>
    <scope>NUCLEOTIDE SEQUENCE [LARGE SCALE GENOMIC DNA]</scope>
    <source>
        <strain evidence="1 2">NRRL 66235</strain>
    </source>
</reference>
<comment type="caution">
    <text evidence="1">The sequence shown here is derived from an EMBL/GenBank/DDBJ whole genome shotgun (WGS) entry which is preliminary data.</text>
</comment>
<protein>
    <submittedName>
        <fullName evidence="1">Uncharacterized protein</fullName>
    </submittedName>
</protein>
<evidence type="ECO:0000313" key="1">
    <source>
        <dbReference type="EMBL" id="KAF5722282.1"/>
    </source>
</evidence>
<name>A0A8H5Z3H5_9HYPO</name>
<gene>
    <name evidence="1" type="ORF">FMUND_3064</name>
</gene>
<dbReference type="OrthoDB" id="10463366at2759"/>
<proteinExistence type="predicted"/>
<sequence>MSFRQRRLVTSARLSRYRHAGPQFGTGEEDGISALCGGEGLVGERGTVGIDGSPILSELGVCMQCMLRTCTTHEIVLEVELANAGLVFLKSPENLIDPVG</sequence>
<dbReference type="EMBL" id="JAAOAN010000090">
    <property type="protein sequence ID" value="KAF5722282.1"/>
    <property type="molecule type" value="Genomic_DNA"/>
</dbReference>
<keyword evidence="2" id="KW-1185">Reference proteome</keyword>
<evidence type="ECO:0000313" key="2">
    <source>
        <dbReference type="Proteomes" id="UP000544331"/>
    </source>
</evidence>
<dbReference type="AlphaFoldDB" id="A0A8H5Z3H5"/>
<accession>A0A8H5Z3H5</accession>